<reference evidence="2 3" key="1">
    <citation type="submission" date="2018-03" db="EMBL/GenBank/DDBJ databases">
        <title>Genomic Encyclopedia of Archaeal and Bacterial Type Strains, Phase II (KMG-II): from individual species to whole genera.</title>
        <authorList>
            <person name="Goeker M."/>
        </authorList>
    </citation>
    <scope>NUCLEOTIDE SEQUENCE [LARGE SCALE GENOMIC DNA]</scope>
    <source>
        <strain evidence="2 3">DSM 27267</strain>
    </source>
</reference>
<evidence type="ECO:0000313" key="1">
    <source>
        <dbReference type="EMBL" id="GET22606.1"/>
    </source>
</evidence>
<comment type="caution">
    <text evidence="2">The sequence shown here is derived from an EMBL/GenBank/DDBJ whole genome shotgun (WGS) entry which is preliminary data.</text>
</comment>
<protein>
    <submittedName>
        <fullName evidence="2">Uncharacterized protein</fullName>
    </submittedName>
</protein>
<evidence type="ECO:0000313" key="4">
    <source>
        <dbReference type="Proteomes" id="UP000396862"/>
    </source>
</evidence>
<dbReference type="AlphaFoldDB" id="A0A2P8CAL2"/>
<evidence type="ECO:0000313" key="2">
    <source>
        <dbReference type="EMBL" id="PSK82011.1"/>
    </source>
</evidence>
<reference evidence="1 4" key="2">
    <citation type="submission" date="2019-10" db="EMBL/GenBank/DDBJ databases">
        <title>Prolixibacter strains distinguished by the presence of nitrate reductase genes were adept at nitrate-dependent anaerobic corrosion of metallic iron and carbon steel.</title>
        <authorList>
            <person name="Iino T."/>
            <person name="Shono N."/>
            <person name="Ito K."/>
            <person name="Nakamura R."/>
            <person name="Sueoka K."/>
            <person name="Harayama S."/>
            <person name="Ohkuma M."/>
        </authorList>
    </citation>
    <scope>NUCLEOTIDE SEQUENCE [LARGE SCALE GENOMIC DNA]</scope>
    <source>
        <strain evidence="1 4">MIC1-1</strain>
    </source>
</reference>
<evidence type="ECO:0000313" key="3">
    <source>
        <dbReference type="Proteomes" id="UP000240621"/>
    </source>
</evidence>
<accession>A0A2P8CAL2</accession>
<sequence length="364" mass="40803">MKQHSIFSLLFIGLFLSIWPLISVAQNSDDVNAIINIGASHFLPGQAVKVDINLNNHSSGLIRSRTQLKIVNQGGIESWSTLLRIPLKANQPFHIPMMVKVPEAEGKYVLRACEEESGKKLCEDIPFDVFKPEKSQKMSKIMVYVPEYETSLKQFVEEQNIKAPSFSWGQCMLCSYRTWQRLKNGDSDVSAEIERALRRNMSVIFLDFGPAEMPDVDQQEIDLPFRISAYFSGEAKPETNFSIISKSKELNYHLQGMESGNWNGFDKVTVPPVHMFLKVKGGTTKNLIQTGTNPYRFPVVSISIGRGHGKVILSQLLTDGRLLKPNGKIQGLKGEFHYDPLTVQLVLNLISMSVDNSLLQGASN</sequence>
<gene>
    <name evidence="2" type="ORF">CLV93_107124</name>
    <name evidence="1" type="ORF">JCM18694_28520</name>
</gene>
<dbReference type="Proteomes" id="UP000396862">
    <property type="component" value="Unassembled WGS sequence"/>
</dbReference>
<dbReference type="EMBL" id="BLAU01000001">
    <property type="protein sequence ID" value="GET22606.1"/>
    <property type="molecule type" value="Genomic_DNA"/>
</dbReference>
<proteinExistence type="predicted"/>
<dbReference type="Proteomes" id="UP000240621">
    <property type="component" value="Unassembled WGS sequence"/>
</dbReference>
<organism evidence="2 3">
    <name type="scientific">Prolixibacter denitrificans</name>
    <dbReference type="NCBI Taxonomy" id="1541063"/>
    <lineage>
        <taxon>Bacteria</taxon>
        <taxon>Pseudomonadati</taxon>
        <taxon>Bacteroidota</taxon>
        <taxon>Bacteroidia</taxon>
        <taxon>Marinilabiliales</taxon>
        <taxon>Prolixibacteraceae</taxon>
        <taxon>Prolixibacter</taxon>
    </lineage>
</organism>
<name>A0A2P8CAL2_9BACT</name>
<keyword evidence="4" id="KW-1185">Reference proteome</keyword>
<dbReference type="EMBL" id="PYGC01000007">
    <property type="protein sequence ID" value="PSK82011.1"/>
    <property type="molecule type" value="Genomic_DNA"/>
</dbReference>